<dbReference type="InterPro" id="IPR029064">
    <property type="entry name" value="Ribosomal_eL30-like_sf"/>
</dbReference>
<dbReference type="PANTHER" id="PTHR43191">
    <property type="entry name" value="RRNA METHYLTRANSFERASE 3"/>
    <property type="match status" value="1"/>
</dbReference>
<organism evidence="5 6">
    <name type="scientific">Porcincola intestinalis</name>
    <dbReference type="NCBI Taxonomy" id="2606632"/>
    <lineage>
        <taxon>Bacteria</taxon>
        <taxon>Bacillati</taxon>
        <taxon>Bacillota</taxon>
        <taxon>Clostridia</taxon>
        <taxon>Lachnospirales</taxon>
        <taxon>Lachnospiraceae</taxon>
        <taxon>Porcincola</taxon>
    </lineage>
</organism>
<dbReference type="PANTHER" id="PTHR43191:SF2">
    <property type="entry name" value="RRNA METHYLTRANSFERASE 3, MITOCHONDRIAL"/>
    <property type="match status" value="1"/>
</dbReference>
<dbReference type="AlphaFoldDB" id="A0A6L5X2F0"/>
<comment type="similarity">
    <text evidence="1">Belongs to the class IV-like SAM-binding methyltransferase superfamily. RNA methyltransferase TrmH family.</text>
</comment>
<protein>
    <submittedName>
        <fullName evidence="5">RNA methyltransferase</fullName>
    </submittedName>
</protein>
<dbReference type="GO" id="GO:0006396">
    <property type="term" value="P:RNA processing"/>
    <property type="evidence" value="ECO:0007669"/>
    <property type="project" value="InterPro"/>
</dbReference>
<evidence type="ECO:0000256" key="1">
    <source>
        <dbReference type="ARBA" id="ARBA00007228"/>
    </source>
</evidence>
<dbReference type="InterPro" id="IPR053888">
    <property type="entry name" value="MRM3-like_sub_bind"/>
</dbReference>
<name>A0A6L5X2F0_9FIRM</name>
<evidence type="ECO:0000313" key="6">
    <source>
        <dbReference type="Proteomes" id="UP000481852"/>
    </source>
</evidence>
<proteinExistence type="inferred from homology"/>
<keyword evidence="2 5" id="KW-0489">Methyltransferase</keyword>
<dbReference type="CDD" id="cd18095">
    <property type="entry name" value="SpoU-like_rRNA-MTase"/>
    <property type="match status" value="1"/>
</dbReference>
<dbReference type="Gene3D" id="3.30.1330.30">
    <property type="match status" value="1"/>
</dbReference>
<dbReference type="SMART" id="SM00967">
    <property type="entry name" value="SpoU_sub_bind"/>
    <property type="match status" value="1"/>
</dbReference>
<evidence type="ECO:0000313" key="5">
    <source>
        <dbReference type="EMBL" id="MSS14400.1"/>
    </source>
</evidence>
<keyword evidence="6" id="KW-1185">Reference proteome</keyword>
<evidence type="ECO:0000256" key="3">
    <source>
        <dbReference type="ARBA" id="ARBA00022679"/>
    </source>
</evidence>
<dbReference type="GO" id="GO:0032259">
    <property type="term" value="P:methylation"/>
    <property type="evidence" value="ECO:0007669"/>
    <property type="project" value="UniProtKB-KW"/>
</dbReference>
<gene>
    <name evidence="5" type="ORF">FYJ35_04985</name>
</gene>
<dbReference type="Pfam" id="PF00588">
    <property type="entry name" value="SpoU_methylase"/>
    <property type="match status" value="1"/>
</dbReference>
<dbReference type="SUPFAM" id="SSF75217">
    <property type="entry name" value="alpha/beta knot"/>
    <property type="match status" value="1"/>
</dbReference>
<reference evidence="5 6" key="1">
    <citation type="submission" date="2019-08" db="EMBL/GenBank/DDBJ databases">
        <title>In-depth cultivation of the pig gut microbiome towards novel bacterial diversity and tailored functional studies.</title>
        <authorList>
            <person name="Wylensek D."/>
            <person name="Hitch T.C.A."/>
            <person name="Clavel T."/>
        </authorList>
    </citation>
    <scope>NUCLEOTIDE SEQUENCE [LARGE SCALE GENOMIC DNA]</scope>
    <source>
        <strain evidence="5 6">Oil+RF-744-WCA-WT-11</strain>
    </source>
</reference>
<keyword evidence="3 5" id="KW-0808">Transferase</keyword>
<sequence>MITSKSNAKVRNLIALKRKASERNAQDVFLVEGIKMFREIPAAQLREVYTSESFLKSEAGRKAVEAVLAAQDRLKETVVETVSDEIFRNLSDTQSPQGVMAVVSQQHYRLEDLFGQHTEPLLLILENLQDPGNLGTIIRTAEGAGVTGILMSRGTADLYNPKVTRSTMGSIFRVPFLYTDDLSGTIGKVKQAGVTVCAAHLQGRHTYDGEDYTKGTAFLIGNESRGLSDGISELADVRVRIPMAGKVESLNAAVAASILMYEAGRQRRAGRKDT</sequence>
<dbReference type="InterPro" id="IPR013123">
    <property type="entry name" value="SpoU_subst-bd"/>
</dbReference>
<dbReference type="Proteomes" id="UP000481852">
    <property type="component" value="Unassembled WGS sequence"/>
</dbReference>
<dbReference type="EMBL" id="VULZ01000004">
    <property type="protein sequence ID" value="MSS14400.1"/>
    <property type="molecule type" value="Genomic_DNA"/>
</dbReference>
<dbReference type="RefSeq" id="WP_154524101.1">
    <property type="nucleotide sequence ID" value="NZ_VULZ01000004.1"/>
</dbReference>
<dbReference type="GO" id="GO:0003723">
    <property type="term" value="F:RNA binding"/>
    <property type="evidence" value="ECO:0007669"/>
    <property type="project" value="InterPro"/>
</dbReference>
<dbReference type="InterPro" id="IPR001537">
    <property type="entry name" value="SpoU_MeTrfase"/>
</dbReference>
<dbReference type="GO" id="GO:0008173">
    <property type="term" value="F:RNA methyltransferase activity"/>
    <property type="evidence" value="ECO:0007669"/>
    <property type="project" value="InterPro"/>
</dbReference>
<feature type="domain" description="RNA 2-O ribose methyltransferase substrate binding" evidence="4">
    <location>
        <begin position="30"/>
        <end position="109"/>
    </location>
</feature>
<dbReference type="InterPro" id="IPR029028">
    <property type="entry name" value="Alpha/beta_knot_MTases"/>
</dbReference>
<dbReference type="Gene3D" id="3.40.1280.10">
    <property type="match status" value="1"/>
</dbReference>
<dbReference type="Pfam" id="PF22435">
    <property type="entry name" value="MRM3-like_sub_bind"/>
    <property type="match status" value="1"/>
</dbReference>
<dbReference type="InterPro" id="IPR029026">
    <property type="entry name" value="tRNA_m1G_MTases_N"/>
</dbReference>
<accession>A0A6L5X2F0</accession>
<dbReference type="InterPro" id="IPR051259">
    <property type="entry name" value="rRNA_Methyltransferase"/>
</dbReference>
<evidence type="ECO:0000256" key="2">
    <source>
        <dbReference type="ARBA" id="ARBA00022603"/>
    </source>
</evidence>
<evidence type="ECO:0000259" key="4">
    <source>
        <dbReference type="SMART" id="SM00967"/>
    </source>
</evidence>
<dbReference type="GO" id="GO:0005737">
    <property type="term" value="C:cytoplasm"/>
    <property type="evidence" value="ECO:0007669"/>
    <property type="project" value="UniProtKB-ARBA"/>
</dbReference>
<comment type="caution">
    <text evidence="5">The sequence shown here is derived from an EMBL/GenBank/DDBJ whole genome shotgun (WGS) entry which is preliminary data.</text>
</comment>
<dbReference type="SUPFAM" id="SSF55315">
    <property type="entry name" value="L30e-like"/>
    <property type="match status" value="1"/>
</dbReference>